<reference evidence="1" key="1">
    <citation type="journal article" date="2008" name="Nature">
        <title>The amphioxus genome and the evolution of the chordate karyotype.</title>
        <authorList>
            <consortium name="US DOE Joint Genome Institute (JGI-PGF)"/>
            <person name="Putnam N.H."/>
            <person name="Butts T."/>
            <person name="Ferrier D.E.K."/>
            <person name="Furlong R.F."/>
            <person name="Hellsten U."/>
            <person name="Kawashima T."/>
            <person name="Robinson-Rechavi M."/>
            <person name="Shoguchi E."/>
            <person name="Terry A."/>
            <person name="Yu J.-K."/>
            <person name="Benito-Gutierrez E.L."/>
            <person name="Dubchak I."/>
            <person name="Garcia-Fernandez J."/>
            <person name="Gibson-Brown J.J."/>
            <person name="Grigoriev I.V."/>
            <person name="Horton A.C."/>
            <person name="de Jong P.J."/>
            <person name="Jurka J."/>
            <person name="Kapitonov V.V."/>
            <person name="Kohara Y."/>
            <person name="Kuroki Y."/>
            <person name="Lindquist E."/>
            <person name="Lucas S."/>
            <person name="Osoegawa K."/>
            <person name="Pennacchio L.A."/>
            <person name="Salamov A.A."/>
            <person name="Satou Y."/>
            <person name="Sauka-Spengler T."/>
            <person name="Schmutz J."/>
            <person name="Shin-I T."/>
            <person name="Toyoda A."/>
            <person name="Bronner-Fraser M."/>
            <person name="Fujiyama A."/>
            <person name="Holland L.Z."/>
            <person name="Holland P.W.H."/>
            <person name="Satoh N."/>
            <person name="Rokhsar D.S."/>
        </authorList>
    </citation>
    <scope>NUCLEOTIDE SEQUENCE [LARGE SCALE GENOMIC DNA]</scope>
    <source>
        <strain evidence="1">S238N-H82</strain>
        <tissue evidence="1">Testes</tissue>
    </source>
</reference>
<dbReference type="InParanoid" id="C3Y7V7"/>
<organism>
    <name type="scientific">Branchiostoma floridae</name>
    <name type="common">Florida lancelet</name>
    <name type="synonym">Amphioxus</name>
    <dbReference type="NCBI Taxonomy" id="7739"/>
    <lineage>
        <taxon>Eukaryota</taxon>
        <taxon>Metazoa</taxon>
        <taxon>Chordata</taxon>
        <taxon>Cephalochordata</taxon>
        <taxon>Leptocardii</taxon>
        <taxon>Amphioxiformes</taxon>
        <taxon>Branchiostomatidae</taxon>
        <taxon>Branchiostoma</taxon>
    </lineage>
</organism>
<protein>
    <submittedName>
        <fullName evidence="1">Uncharacterized protein</fullName>
    </submittedName>
</protein>
<gene>
    <name evidence="1" type="ORF">BRAFLDRAFT_71480</name>
</gene>
<evidence type="ECO:0000313" key="1">
    <source>
        <dbReference type="EMBL" id="EEN63612.1"/>
    </source>
</evidence>
<accession>C3Y7V7</accession>
<dbReference type="AlphaFoldDB" id="C3Y7V7"/>
<dbReference type="EMBL" id="GG666490">
    <property type="protein sequence ID" value="EEN63612.1"/>
    <property type="molecule type" value="Genomic_DNA"/>
</dbReference>
<proteinExistence type="predicted"/>
<name>C3Y7V7_BRAFL</name>
<sequence>MEGTIAVLEGQERKVPEHIPQPRPCPGPWWEVGGCPGPQVPVGQQEHHPQDNTRLEIQEELSVFLWDLSAILCACLYSRRIWSTVYREENIGLDCELAFTSGILSEMGSACCKV</sequence>